<evidence type="ECO:0000313" key="2">
    <source>
        <dbReference type="Proteomes" id="UP000763641"/>
    </source>
</evidence>
<dbReference type="Proteomes" id="UP000763641">
    <property type="component" value="Unassembled WGS sequence"/>
</dbReference>
<comment type="caution">
    <text evidence="1">The sequence shown here is derived from an EMBL/GenBank/DDBJ whole genome shotgun (WGS) entry which is preliminary data.</text>
</comment>
<accession>A0ABS2DBY4</accession>
<protein>
    <submittedName>
        <fullName evidence="1">Uncharacterized protein</fullName>
    </submittedName>
</protein>
<reference evidence="1 2" key="1">
    <citation type="submission" date="2020-12" db="EMBL/GenBank/DDBJ databases">
        <title>Sphingomonas sp.</title>
        <authorList>
            <person name="Kim M.K."/>
        </authorList>
    </citation>
    <scope>NUCLEOTIDE SEQUENCE [LARGE SCALE GENOMIC DNA]</scope>
    <source>
        <strain evidence="1 2">BT552</strain>
    </source>
</reference>
<dbReference type="EMBL" id="JAFEMC010000005">
    <property type="protein sequence ID" value="MBM6577998.1"/>
    <property type="molecule type" value="Genomic_DNA"/>
</dbReference>
<evidence type="ECO:0000313" key="1">
    <source>
        <dbReference type="EMBL" id="MBM6577998.1"/>
    </source>
</evidence>
<proteinExistence type="predicted"/>
<gene>
    <name evidence="1" type="ORF">ILT43_16570</name>
</gene>
<sequence length="91" mass="9916">MSMVAPAIIPLADALADELVLASRMLNDLAYDLGSDEATLRRHMASLQKVDHITQIQLAVADLLRNRDETDTRLAGVTLEGMAERLRAAMA</sequence>
<keyword evidence="2" id="KW-1185">Reference proteome</keyword>
<name>A0ABS2DBY4_9SPHN</name>
<organism evidence="1 2">
    <name type="scientific">Sphingomonas longa</name>
    <dbReference type="NCBI Taxonomy" id="2778730"/>
    <lineage>
        <taxon>Bacteria</taxon>
        <taxon>Pseudomonadati</taxon>
        <taxon>Pseudomonadota</taxon>
        <taxon>Alphaproteobacteria</taxon>
        <taxon>Sphingomonadales</taxon>
        <taxon>Sphingomonadaceae</taxon>
        <taxon>Sphingomonas</taxon>
    </lineage>
</organism>
<dbReference type="RefSeq" id="WP_204200095.1">
    <property type="nucleotide sequence ID" value="NZ_JAFEMC010000005.1"/>
</dbReference>